<dbReference type="Pfam" id="PF20240">
    <property type="entry name" value="DUF6597"/>
    <property type="match status" value="1"/>
</dbReference>
<reference evidence="7" key="1">
    <citation type="journal article" date="2019" name="Int. J. Syst. Evol. Microbiol.">
        <title>The Global Catalogue of Microorganisms (GCM) 10K type strain sequencing project: providing services to taxonomists for standard genome sequencing and annotation.</title>
        <authorList>
            <consortium name="The Broad Institute Genomics Platform"/>
            <consortium name="The Broad Institute Genome Sequencing Center for Infectious Disease"/>
            <person name="Wu L."/>
            <person name="Ma J."/>
        </authorList>
    </citation>
    <scope>NUCLEOTIDE SEQUENCE [LARGE SCALE GENOMIC DNA]</scope>
    <source>
        <strain evidence="7">CCUG 58127</strain>
    </source>
</reference>
<feature type="compositionally biased region" description="Basic and acidic residues" evidence="4">
    <location>
        <begin position="275"/>
        <end position="293"/>
    </location>
</feature>
<comment type="caution">
    <text evidence="6">The sequence shown here is derived from an EMBL/GenBank/DDBJ whole genome shotgun (WGS) entry which is preliminary data.</text>
</comment>
<feature type="domain" description="HTH araC/xylS-type" evidence="5">
    <location>
        <begin position="175"/>
        <end position="273"/>
    </location>
</feature>
<protein>
    <submittedName>
        <fullName evidence="6">DUF6597 domain-containing transcriptional factor</fullName>
    </submittedName>
</protein>
<dbReference type="InterPro" id="IPR009057">
    <property type="entry name" value="Homeodomain-like_sf"/>
</dbReference>
<gene>
    <name evidence="6" type="ORF">ACFQDH_21215</name>
</gene>
<evidence type="ECO:0000256" key="4">
    <source>
        <dbReference type="SAM" id="MobiDB-lite"/>
    </source>
</evidence>
<dbReference type="Pfam" id="PF12833">
    <property type="entry name" value="HTH_18"/>
    <property type="match status" value="1"/>
</dbReference>
<dbReference type="RefSeq" id="WP_382404356.1">
    <property type="nucleotide sequence ID" value="NZ_JBHSWH010000001.1"/>
</dbReference>
<dbReference type="Gene3D" id="1.10.10.60">
    <property type="entry name" value="Homeodomain-like"/>
    <property type="match status" value="1"/>
</dbReference>
<evidence type="ECO:0000259" key="5">
    <source>
        <dbReference type="PROSITE" id="PS01124"/>
    </source>
</evidence>
<dbReference type="SUPFAM" id="SSF46689">
    <property type="entry name" value="Homeodomain-like"/>
    <property type="match status" value="1"/>
</dbReference>
<dbReference type="EMBL" id="JBHSWH010000001">
    <property type="protein sequence ID" value="MFC6707688.1"/>
    <property type="molecule type" value="Genomic_DNA"/>
</dbReference>
<accession>A0ABW2ALJ0</accession>
<dbReference type="SMART" id="SM00342">
    <property type="entry name" value="HTH_ARAC"/>
    <property type="match status" value="1"/>
</dbReference>
<evidence type="ECO:0000313" key="7">
    <source>
        <dbReference type="Proteomes" id="UP001596298"/>
    </source>
</evidence>
<dbReference type="InterPro" id="IPR046532">
    <property type="entry name" value="DUF6597"/>
</dbReference>
<dbReference type="PROSITE" id="PS01124">
    <property type="entry name" value="HTH_ARAC_FAMILY_2"/>
    <property type="match status" value="1"/>
</dbReference>
<sequence length="302" mass="32168">MPTRTFATTDGVILDPRRFAEHATLTRPVCHPALDTWIEHYWTVQWSLPAGASYRSSLVPVAQANLTIEPGACRRAGASTPGVFVTGVVSRTRFDVTLTGSGGAVGVKFRPGALTALTGIAATGLRDRVVPAGEILPGAEQLLDLHADQPDAIDRLDAFLLPLATGDNIELDAVGAVIATLEESIPAMSAAELAERCEMGLRSLQRLCRHYVGVGPQWLVARSRVHTAIARLHAGDYDTLAELAVELGWFDQAHMGRDFTALVGESPGAYRDRINADSDCRGPHEVSGERSGGELRGAGLDS</sequence>
<dbReference type="PANTHER" id="PTHR46796">
    <property type="entry name" value="HTH-TYPE TRANSCRIPTIONAL ACTIVATOR RHAS-RELATED"/>
    <property type="match status" value="1"/>
</dbReference>
<keyword evidence="3" id="KW-0804">Transcription</keyword>
<keyword evidence="7" id="KW-1185">Reference proteome</keyword>
<dbReference type="InterPro" id="IPR050204">
    <property type="entry name" value="AraC_XylS_family_regulators"/>
</dbReference>
<keyword evidence="2" id="KW-0238">DNA-binding</keyword>
<keyword evidence="1" id="KW-0805">Transcription regulation</keyword>
<evidence type="ECO:0000313" key="6">
    <source>
        <dbReference type="EMBL" id="MFC6707688.1"/>
    </source>
</evidence>
<name>A0ABW2ALJ0_9MICO</name>
<proteinExistence type="predicted"/>
<dbReference type="InterPro" id="IPR018060">
    <property type="entry name" value="HTH_AraC"/>
</dbReference>
<evidence type="ECO:0000256" key="1">
    <source>
        <dbReference type="ARBA" id="ARBA00023015"/>
    </source>
</evidence>
<dbReference type="Proteomes" id="UP001596298">
    <property type="component" value="Unassembled WGS sequence"/>
</dbReference>
<feature type="region of interest" description="Disordered" evidence="4">
    <location>
        <begin position="275"/>
        <end position="302"/>
    </location>
</feature>
<evidence type="ECO:0000256" key="2">
    <source>
        <dbReference type="ARBA" id="ARBA00023125"/>
    </source>
</evidence>
<organism evidence="6 7">
    <name type="scientific">Flexivirga alba</name>
    <dbReference type="NCBI Taxonomy" id="702742"/>
    <lineage>
        <taxon>Bacteria</taxon>
        <taxon>Bacillati</taxon>
        <taxon>Actinomycetota</taxon>
        <taxon>Actinomycetes</taxon>
        <taxon>Micrococcales</taxon>
        <taxon>Dermacoccaceae</taxon>
        <taxon>Flexivirga</taxon>
    </lineage>
</organism>
<evidence type="ECO:0000256" key="3">
    <source>
        <dbReference type="ARBA" id="ARBA00023163"/>
    </source>
</evidence>